<evidence type="ECO:0000313" key="2">
    <source>
        <dbReference type="EMBL" id="KAL3272561.1"/>
    </source>
</evidence>
<dbReference type="Proteomes" id="UP001516400">
    <property type="component" value="Unassembled WGS sequence"/>
</dbReference>
<organism evidence="2 3">
    <name type="scientific">Cryptolaemus montrouzieri</name>
    <dbReference type="NCBI Taxonomy" id="559131"/>
    <lineage>
        <taxon>Eukaryota</taxon>
        <taxon>Metazoa</taxon>
        <taxon>Ecdysozoa</taxon>
        <taxon>Arthropoda</taxon>
        <taxon>Hexapoda</taxon>
        <taxon>Insecta</taxon>
        <taxon>Pterygota</taxon>
        <taxon>Neoptera</taxon>
        <taxon>Endopterygota</taxon>
        <taxon>Coleoptera</taxon>
        <taxon>Polyphaga</taxon>
        <taxon>Cucujiformia</taxon>
        <taxon>Coccinelloidea</taxon>
        <taxon>Coccinellidae</taxon>
        <taxon>Scymninae</taxon>
        <taxon>Scymnini</taxon>
        <taxon>Cryptolaemus</taxon>
    </lineage>
</organism>
<protein>
    <submittedName>
        <fullName evidence="2">Uncharacterized protein</fullName>
    </submittedName>
</protein>
<evidence type="ECO:0000256" key="1">
    <source>
        <dbReference type="SAM" id="MobiDB-lite"/>
    </source>
</evidence>
<feature type="region of interest" description="Disordered" evidence="1">
    <location>
        <begin position="48"/>
        <end position="82"/>
    </location>
</feature>
<name>A0ABD2N2I2_9CUCU</name>
<sequence>MWSTNYAEIMTVSRNSTRWPLTKNIQKRREFLLDLGLQLVQKHLLSRKDNERLPKQLKNSIKSSLNDNELEPNEREPKRQKTIGRCEMCPRGKIGSAKRGVPM</sequence>
<accession>A0ABD2N2I2</accession>
<evidence type="ECO:0000313" key="3">
    <source>
        <dbReference type="Proteomes" id="UP001516400"/>
    </source>
</evidence>
<proteinExistence type="predicted"/>
<dbReference type="EMBL" id="JABFTP020000062">
    <property type="protein sequence ID" value="KAL3272561.1"/>
    <property type="molecule type" value="Genomic_DNA"/>
</dbReference>
<feature type="compositionally biased region" description="Polar residues" evidence="1">
    <location>
        <begin position="57"/>
        <end position="67"/>
    </location>
</feature>
<reference evidence="2 3" key="1">
    <citation type="journal article" date="2021" name="BMC Biol.">
        <title>Horizontally acquired antibacterial genes associated with adaptive radiation of ladybird beetles.</title>
        <authorList>
            <person name="Li H.S."/>
            <person name="Tang X.F."/>
            <person name="Huang Y.H."/>
            <person name="Xu Z.Y."/>
            <person name="Chen M.L."/>
            <person name="Du X.Y."/>
            <person name="Qiu B.Y."/>
            <person name="Chen P.T."/>
            <person name="Zhang W."/>
            <person name="Slipinski A."/>
            <person name="Escalona H.E."/>
            <person name="Waterhouse R.M."/>
            <person name="Zwick A."/>
            <person name="Pang H."/>
        </authorList>
    </citation>
    <scope>NUCLEOTIDE SEQUENCE [LARGE SCALE GENOMIC DNA]</scope>
    <source>
        <strain evidence="2">SYSU2018</strain>
    </source>
</reference>
<dbReference type="AlphaFoldDB" id="A0ABD2N2I2"/>
<gene>
    <name evidence="2" type="ORF">HHI36_014031</name>
</gene>
<keyword evidence="3" id="KW-1185">Reference proteome</keyword>
<comment type="caution">
    <text evidence="2">The sequence shown here is derived from an EMBL/GenBank/DDBJ whole genome shotgun (WGS) entry which is preliminary data.</text>
</comment>